<proteinExistence type="predicted"/>
<comment type="caution">
    <text evidence="1">The sequence shown here is derived from an EMBL/GenBank/DDBJ whole genome shotgun (WGS) entry which is preliminary data.</text>
</comment>
<sequence length="624" mass="69364">MSSVAELIHRILPNGTRETSKGSSRSWDDIPNWPPDVFAVVATLLDRASGYRQIIEPSLNGNDRSDRLGIFDPDYRGRLEAAGRCWAWTMLSDPEPEVVGKVRLFDQSLADIIQKNDVAIIHDCWKKLVQDYGDHSVASYHSTETQVWWLPALSLLIASDIASSGLGFRVAPTIRDGLPTKVQYVLLQNISERQDEAKRNNSTFDRGISTLTTEQINQSMVAVLPKTRTSSLGCTIRNLTHNLALLPPISQVEARWYVPGARPWPAVSKDHSHDQAKPLNLLLIPFPYRINPSSFHVEQEIGQQRWGFFKLKQDWLHCGDREASVTQIVAFVQNLVNLAVSELGEVHGVIFPEYALNAETFGAVAIALKNSFSKTGFEFIISGTSEEPISDKAGTRHGNYAVFSSVDKESGSEWGIRGCREKHHRWKINKPQIQRYGLSYRMSPDSNWWEGIPLSRRIIEFFEVRAGTSLTVLICEDLARADPCQSVVRAIGPNLLIALLMDGPQLPSRWPGHYAGVLADDPGSSVLTLTSLGLIERGAVMDAAQSRSVALFRDKGGNQRMLQLPQGSHALAVRLTASMEEEHTLDGRGDGKTAYVWKLDEVVALRADAEFARPWIVGQGRSLS</sequence>
<name>A0A2V3UY56_9SPHN</name>
<accession>A0A2V3UY56</accession>
<reference evidence="1 2" key="1">
    <citation type="submission" date="2018-05" db="EMBL/GenBank/DDBJ databases">
        <title>Genomic Encyclopedia of Type Strains, Phase IV (KMG-IV): sequencing the most valuable type-strain genomes for metagenomic binning, comparative biology and taxonomic classification.</title>
        <authorList>
            <person name="Goeker M."/>
        </authorList>
    </citation>
    <scope>NUCLEOTIDE SEQUENCE [LARGE SCALE GENOMIC DNA]</scope>
    <source>
        <strain evidence="1 2">DSM 3183</strain>
    </source>
</reference>
<organism evidence="1 2">
    <name type="scientific">Blastomonas natatoria</name>
    <dbReference type="NCBI Taxonomy" id="34015"/>
    <lineage>
        <taxon>Bacteria</taxon>
        <taxon>Pseudomonadati</taxon>
        <taxon>Pseudomonadota</taxon>
        <taxon>Alphaproteobacteria</taxon>
        <taxon>Sphingomonadales</taxon>
        <taxon>Sphingomonadaceae</taxon>
        <taxon>Blastomonas</taxon>
    </lineage>
</organism>
<gene>
    <name evidence="1" type="ORF">C7451_10813</name>
</gene>
<dbReference type="Proteomes" id="UP000248014">
    <property type="component" value="Unassembled WGS sequence"/>
</dbReference>
<dbReference type="AlphaFoldDB" id="A0A2V3UY56"/>
<evidence type="ECO:0000313" key="1">
    <source>
        <dbReference type="EMBL" id="PXW74352.1"/>
    </source>
</evidence>
<keyword evidence="2" id="KW-1185">Reference proteome</keyword>
<evidence type="ECO:0000313" key="2">
    <source>
        <dbReference type="Proteomes" id="UP000248014"/>
    </source>
</evidence>
<dbReference type="EMBL" id="QJJM01000008">
    <property type="protein sequence ID" value="PXW74352.1"/>
    <property type="molecule type" value="Genomic_DNA"/>
</dbReference>
<protein>
    <submittedName>
        <fullName evidence="1">Uncharacterized protein</fullName>
    </submittedName>
</protein>